<dbReference type="STRING" id="1735162.PeribacterB2_1070"/>
<organism evidence="1 2">
    <name type="scientific">Candidatus Peribacter riflensis</name>
    <dbReference type="NCBI Taxonomy" id="1735162"/>
    <lineage>
        <taxon>Bacteria</taxon>
        <taxon>Candidatus Peregrinibacteriota</taxon>
        <taxon>Candidatus Peribacteria</taxon>
        <taxon>Candidatus Peribacterales</taxon>
        <taxon>Candidatus Peribacteraceae</taxon>
        <taxon>Candidatus Peribacter</taxon>
    </lineage>
</organism>
<reference evidence="1 2" key="2">
    <citation type="journal article" date="2016" name="PeerJ">
        <title>Analysis of five complete genome sequences for members of the class Peribacteria in the recently recognized Peregrinibacteria bacterial phylum.</title>
        <authorList>
            <person name="Anantharaman K."/>
            <person name="Brown C.T."/>
            <person name="Burstein D."/>
            <person name="Castelle C.J."/>
            <person name="Probst A.J."/>
            <person name="Thomas B.C."/>
            <person name="Williams K.H."/>
            <person name="Banfield J.F."/>
        </authorList>
    </citation>
    <scope>NUCLEOTIDE SEQUENCE [LARGE SCALE GENOMIC DNA]</scope>
    <source>
        <strain evidence="1">RIFOXYD1_FULL_PER-ii_59_16</strain>
    </source>
</reference>
<accession>A0A0S1SIU9</accession>
<dbReference type="AlphaFoldDB" id="A0A0S1SMK0"/>
<proteinExistence type="predicted"/>
<accession>A0A0S1SWA8</accession>
<accession>A0A0S1SR24</accession>
<gene>
    <name evidence="1" type="ORF">PeribacterD1_1068</name>
</gene>
<evidence type="ECO:0000313" key="2">
    <source>
        <dbReference type="Proteomes" id="UP000069135"/>
    </source>
</evidence>
<evidence type="ECO:0000313" key="1">
    <source>
        <dbReference type="EMBL" id="ALM13730.1"/>
    </source>
</evidence>
<dbReference type="KEGG" id="prf:PeribacterA2_1068"/>
<sequence length="114" mass="12455">MRNGILSAAGLPSPDGGGLGRGDLFLVEPKFLSDICEHQITILNNKAVLKTEHCKSLLPKKVLSLSVFLLNAWLEMRVAINLNDQSFPKTQKIDHKGTNGNLATKLKPMESLCT</sequence>
<protein>
    <submittedName>
        <fullName evidence="1">Uncharacterized protein</fullName>
    </submittedName>
</protein>
<accession>A0A0S1SMV8</accession>
<dbReference type="Proteomes" id="UP000069135">
    <property type="component" value="Chromosome"/>
</dbReference>
<accession>A0A0S1SMK0</accession>
<dbReference type="EMBL" id="CP013065">
    <property type="protein sequence ID" value="ALM13730.1"/>
    <property type="molecule type" value="Genomic_DNA"/>
</dbReference>
<reference evidence="2" key="1">
    <citation type="submission" date="2015-10" db="EMBL/GenBank/DDBJ databases">
        <title>Analysis of five complete genome sequences for members of the class Peribacteria in the recently recognized Peregrinibacteria bacterial phylum.</title>
        <authorList>
            <person name="Anantharaman K."/>
            <person name="Brown C.T."/>
            <person name="Burstein D."/>
            <person name="Castelle C.J."/>
            <person name="Probst A.J."/>
            <person name="Thomas B.C."/>
            <person name="Williams K.H."/>
            <person name="Banfield J.F."/>
        </authorList>
    </citation>
    <scope>NUCLEOTIDE SEQUENCE [LARGE SCALE GENOMIC DNA]</scope>
</reference>
<name>A0A0S1SMK0_9BACT</name>